<dbReference type="GO" id="GO:0004743">
    <property type="term" value="F:pyruvate kinase activity"/>
    <property type="evidence" value="ECO:0007669"/>
    <property type="project" value="UniProtKB-EC"/>
</dbReference>
<dbReference type="Proteomes" id="UP000718821">
    <property type="component" value="Unassembled WGS sequence"/>
</dbReference>
<dbReference type="GO" id="GO:0030955">
    <property type="term" value="F:potassium ion binding"/>
    <property type="evidence" value="ECO:0007669"/>
    <property type="project" value="InterPro"/>
</dbReference>
<dbReference type="EC" id="2.7.1.40" evidence="2"/>
<keyword evidence="2" id="KW-0670">Pyruvate</keyword>
<dbReference type="SUPFAM" id="SSF52935">
    <property type="entry name" value="PK C-terminal domain-like"/>
    <property type="match status" value="1"/>
</dbReference>
<dbReference type="EMBL" id="JACLYU010000090">
    <property type="protein sequence ID" value="MBM6700516.1"/>
    <property type="molecule type" value="Genomic_DNA"/>
</dbReference>
<comment type="caution">
    <text evidence="2">The sequence shown here is derived from an EMBL/GenBank/DDBJ whole genome shotgun (WGS) entry which is preliminary data.</text>
</comment>
<dbReference type="InterPro" id="IPR036918">
    <property type="entry name" value="Pyrv_Knase_C_sf"/>
</dbReference>
<dbReference type="Gene3D" id="3.40.1380.20">
    <property type="entry name" value="Pyruvate kinase, C-terminal domain"/>
    <property type="match status" value="1"/>
</dbReference>
<protein>
    <submittedName>
        <fullName evidence="2">Pyruvate kinase</fullName>
        <ecNumber evidence="2">2.7.1.40</ecNumber>
    </submittedName>
</protein>
<accession>A0A938WZ15</accession>
<dbReference type="GO" id="GO:0016301">
    <property type="term" value="F:kinase activity"/>
    <property type="evidence" value="ECO:0007669"/>
    <property type="project" value="UniProtKB-KW"/>
</dbReference>
<reference evidence="2" key="2">
    <citation type="journal article" date="2021" name="Sci. Rep.">
        <title>The distribution of antibiotic resistance genes in chicken gut microbiota commensals.</title>
        <authorList>
            <person name="Juricova H."/>
            <person name="Matiasovicova J."/>
            <person name="Kubasova T."/>
            <person name="Cejkova D."/>
            <person name="Rychlik I."/>
        </authorList>
    </citation>
    <scope>NUCLEOTIDE SEQUENCE</scope>
    <source>
        <strain evidence="2">An836</strain>
    </source>
</reference>
<dbReference type="InterPro" id="IPR001697">
    <property type="entry name" value="Pyr_Knase"/>
</dbReference>
<dbReference type="InterPro" id="IPR015795">
    <property type="entry name" value="Pyrv_Knase_C"/>
</dbReference>
<evidence type="ECO:0000259" key="1">
    <source>
        <dbReference type="Pfam" id="PF02887"/>
    </source>
</evidence>
<keyword evidence="3" id="KW-1185">Reference proteome</keyword>
<evidence type="ECO:0000313" key="2">
    <source>
        <dbReference type="EMBL" id="MBM6700516.1"/>
    </source>
</evidence>
<dbReference type="Pfam" id="PF02887">
    <property type="entry name" value="PK_C"/>
    <property type="match status" value="1"/>
</dbReference>
<evidence type="ECO:0000313" key="3">
    <source>
        <dbReference type="Proteomes" id="UP000718821"/>
    </source>
</evidence>
<proteinExistence type="predicted"/>
<name>A0A938WZ15_9BIFI</name>
<gene>
    <name evidence="2" type="ORF">H7U32_09555</name>
</gene>
<sequence length="139" mass="14931">NRLDIHTDETGIRAINSAIGLAAVSTAFNVKARAIIIPTESGRSARLVSNFRPMLPILAVTPHDAATRKMTIYWGVDPVTEGEIGDKRYIVKTAINCAKQRGYVRVGDVAVLTVGDPDTSITFSDGVTSTNVVHVAQVR</sequence>
<dbReference type="GO" id="GO:0000287">
    <property type="term" value="F:magnesium ion binding"/>
    <property type="evidence" value="ECO:0007669"/>
    <property type="project" value="InterPro"/>
</dbReference>
<keyword evidence="2" id="KW-0808">Transferase</keyword>
<dbReference type="PANTHER" id="PTHR11817">
    <property type="entry name" value="PYRUVATE KINASE"/>
    <property type="match status" value="1"/>
</dbReference>
<feature type="domain" description="Pyruvate kinase C-terminal" evidence="1">
    <location>
        <begin position="18"/>
        <end position="125"/>
    </location>
</feature>
<reference evidence="2" key="1">
    <citation type="submission" date="2020-08" db="EMBL/GenBank/DDBJ databases">
        <authorList>
            <person name="Cejkova D."/>
            <person name="Kubasova T."/>
            <person name="Jahodarova E."/>
            <person name="Rychlik I."/>
        </authorList>
    </citation>
    <scope>NUCLEOTIDE SEQUENCE</scope>
    <source>
        <strain evidence="2">An836</strain>
    </source>
</reference>
<dbReference type="AlphaFoldDB" id="A0A938WZ15"/>
<organism evidence="2 3">
    <name type="scientific">Bifidobacterium pullorum subsp. saeculare</name>
    <dbReference type="NCBI Taxonomy" id="78257"/>
    <lineage>
        <taxon>Bacteria</taxon>
        <taxon>Bacillati</taxon>
        <taxon>Actinomycetota</taxon>
        <taxon>Actinomycetes</taxon>
        <taxon>Bifidobacteriales</taxon>
        <taxon>Bifidobacteriaceae</taxon>
        <taxon>Bifidobacterium</taxon>
    </lineage>
</organism>
<keyword evidence="2" id="KW-0418">Kinase</keyword>
<feature type="non-terminal residue" evidence="2">
    <location>
        <position position="1"/>
    </location>
</feature>